<protein>
    <recommendedName>
        <fullName evidence="12">Methyl-accepting chemotaxis protein</fullName>
    </recommendedName>
</protein>
<dbReference type="GO" id="GO:0006935">
    <property type="term" value="P:chemotaxis"/>
    <property type="evidence" value="ECO:0007669"/>
    <property type="project" value="InterPro"/>
</dbReference>
<dbReference type="RefSeq" id="WP_094407296.1">
    <property type="nucleotide sequence ID" value="NZ_BMJZ01000007.1"/>
</dbReference>
<gene>
    <name evidence="10" type="ORF">CHR90_02240</name>
</gene>
<dbReference type="PANTHER" id="PTHR32089:SF112">
    <property type="entry name" value="LYSOZYME-LIKE PROTEIN-RELATED"/>
    <property type="match status" value="1"/>
</dbReference>
<evidence type="ECO:0000259" key="8">
    <source>
        <dbReference type="PROSITE" id="PS50192"/>
    </source>
</evidence>
<keyword evidence="6" id="KW-1133">Transmembrane helix</keyword>
<dbReference type="InterPro" id="IPR004090">
    <property type="entry name" value="Chemotax_Me-accpt_rcpt"/>
</dbReference>
<name>A0A255XWW6_9PROT</name>
<dbReference type="Pfam" id="PF00015">
    <property type="entry name" value="MCPsignal"/>
    <property type="match status" value="1"/>
</dbReference>
<dbReference type="InterPro" id="IPR000727">
    <property type="entry name" value="T_SNARE_dom"/>
</dbReference>
<dbReference type="InterPro" id="IPR003660">
    <property type="entry name" value="HAMP_dom"/>
</dbReference>
<keyword evidence="3 5" id="KW-0807">Transducer</keyword>
<dbReference type="AlphaFoldDB" id="A0A255XWW6"/>
<evidence type="ECO:0000256" key="6">
    <source>
        <dbReference type="SAM" id="Phobius"/>
    </source>
</evidence>
<keyword evidence="6" id="KW-0812">Transmembrane</keyword>
<keyword evidence="2" id="KW-0997">Cell inner membrane</keyword>
<evidence type="ECO:0000256" key="1">
    <source>
        <dbReference type="ARBA" id="ARBA00004429"/>
    </source>
</evidence>
<accession>A0A255XWW6</accession>
<evidence type="ECO:0000259" key="9">
    <source>
        <dbReference type="PROSITE" id="PS50885"/>
    </source>
</evidence>
<comment type="similarity">
    <text evidence="4">Belongs to the methyl-accepting chemotaxis (MCP) protein family.</text>
</comment>
<dbReference type="Gene3D" id="6.10.340.10">
    <property type="match status" value="1"/>
</dbReference>
<evidence type="ECO:0008006" key="12">
    <source>
        <dbReference type="Google" id="ProtNLM"/>
    </source>
</evidence>
<organism evidence="10 11">
    <name type="scientific">Elstera cyanobacteriorum</name>
    <dbReference type="NCBI Taxonomy" id="2022747"/>
    <lineage>
        <taxon>Bacteria</taxon>
        <taxon>Pseudomonadati</taxon>
        <taxon>Pseudomonadota</taxon>
        <taxon>Alphaproteobacteria</taxon>
        <taxon>Rhodospirillales</taxon>
        <taxon>Rhodospirillaceae</taxon>
        <taxon>Elstera</taxon>
    </lineage>
</organism>
<keyword evidence="6" id="KW-0472">Membrane</keyword>
<dbReference type="Proteomes" id="UP000216361">
    <property type="component" value="Unassembled WGS sequence"/>
</dbReference>
<dbReference type="PANTHER" id="PTHR32089">
    <property type="entry name" value="METHYL-ACCEPTING CHEMOTAXIS PROTEIN MCPB"/>
    <property type="match status" value="1"/>
</dbReference>
<evidence type="ECO:0000256" key="2">
    <source>
        <dbReference type="ARBA" id="ARBA00022519"/>
    </source>
</evidence>
<keyword evidence="2" id="KW-1003">Cell membrane</keyword>
<dbReference type="InterPro" id="IPR004089">
    <property type="entry name" value="MCPsignal_dom"/>
</dbReference>
<proteinExistence type="inferred from homology"/>
<feature type="domain" description="Methyl-accepting transducer" evidence="7">
    <location>
        <begin position="433"/>
        <end position="655"/>
    </location>
</feature>
<dbReference type="Pfam" id="PF00672">
    <property type="entry name" value="HAMP"/>
    <property type="match status" value="1"/>
</dbReference>
<dbReference type="GO" id="GO:0005886">
    <property type="term" value="C:plasma membrane"/>
    <property type="evidence" value="ECO:0007669"/>
    <property type="project" value="UniProtKB-SubCell"/>
</dbReference>
<dbReference type="SUPFAM" id="SSF58104">
    <property type="entry name" value="Methyl-accepting chemotaxis protein (MCP) signaling domain"/>
    <property type="match status" value="1"/>
</dbReference>
<feature type="domain" description="HAMP" evidence="9">
    <location>
        <begin position="340"/>
        <end position="393"/>
    </location>
</feature>
<dbReference type="GO" id="GO:0004888">
    <property type="term" value="F:transmembrane signaling receptor activity"/>
    <property type="evidence" value="ECO:0007669"/>
    <property type="project" value="InterPro"/>
</dbReference>
<evidence type="ECO:0000256" key="4">
    <source>
        <dbReference type="ARBA" id="ARBA00029447"/>
    </source>
</evidence>
<feature type="transmembrane region" description="Helical" evidence="6">
    <location>
        <begin position="317"/>
        <end position="338"/>
    </location>
</feature>
<sequence length="689" mass="72555">MSIGARVKFGLIVICLCVFALAVQILWSQVAIVSSKTRASETAAVFADTLRLVEVLALERGPSNNLLAAPNAADPAALAKLADARKSVDASVEKVGTALTALGQPVMISALTAVKRDLASIRAAVDADVMKPRSQRGDIVLGYFQRMFALSAQTDTILNELEARTTIADPSVAALNTLARLAADMRESAGQQAATLGTGMTAQRPLLPAEADRVEQLRGRVETLAERLRNGIAQVGATPTLVAAQQAMTDGYMTRGRAIVAKHLDESRAQAPYSKSVTEMVTEIVPQLQSIMALRNAALEESRSRADAEISTAYRNLALVGLLVLVTGFALLRLIFLMQRQLLAPLFKLTETVTTLANGQRDQAVPFIERQNEIGQMAGAIENLRLKAIEADELHDEQVREQAAKLERQQKVEAFIATFGSGTADILSAMAAAADQMQSTATVMSDTATRTDDQAAAVAAASEQASANVQTVAAASEELSSSIREISRQVQESASIALKATDEAARTVTQVRQLSDAAQRIGEVVTMINGIAAQTNLLALNATIEAARAGEAGKGFAVVAAEVKSLAQQTAKATEEITAQVSGVQAETSAVVGSIEGIGKTIDRMNEITSTVAAAVEEQGTATQEITRNVQQAATGTQHVSENIADVTLGAGETKQAAHVVLEAADRLTLAGNSLRAEITQFLGNIRAA</sequence>
<dbReference type="PROSITE" id="PS50192">
    <property type="entry name" value="T_SNARE"/>
    <property type="match status" value="1"/>
</dbReference>
<dbReference type="SMART" id="SM00283">
    <property type="entry name" value="MA"/>
    <property type="match status" value="1"/>
</dbReference>
<dbReference type="EMBL" id="NOXS01000022">
    <property type="protein sequence ID" value="OYQ21468.1"/>
    <property type="molecule type" value="Genomic_DNA"/>
</dbReference>
<evidence type="ECO:0000259" key="7">
    <source>
        <dbReference type="PROSITE" id="PS50111"/>
    </source>
</evidence>
<dbReference type="SMART" id="SM00304">
    <property type="entry name" value="HAMP"/>
    <property type="match status" value="1"/>
</dbReference>
<evidence type="ECO:0000313" key="10">
    <source>
        <dbReference type="EMBL" id="OYQ21468.1"/>
    </source>
</evidence>
<evidence type="ECO:0000313" key="11">
    <source>
        <dbReference type="Proteomes" id="UP000216361"/>
    </source>
</evidence>
<dbReference type="Gene3D" id="1.10.287.950">
    <property type="entry name" value="Methyl-accepting chemotaxis protein"/>
    <property type="match status" value="1"/>
</dbReference>
<feature type="domain" description="T-SNARE coiled-coil homology" evidence="8">
    <location>
        <begin position="585"/>
        <end position="647"/>
    </location>
</feature>
<evidence type="ECO:0000256" key="3">
    <source>
        <dbReference type="ARBA" id="ARBA00023224"/>
    </source>
</evidence>
<dbReference type="PRINTS" id="PR00260">
    <property type="entry name" value="CHEMTRNSDUCR"/>
</dbReference>
<evidence type="ECO:0000256" key="5">
    <source>
        <dbReference type="PROSITE-ProRule" id="PRU00284"/>
    </source>
</evidence>
<comment type="caution">
    <text evidence="10">The sequence shown here is derived from an EMBL/GenBank/DDBJ whole genome shotgun (WGS) entry which is preliminary data.</text>
</comment>
<keyword evidence="11" id="KW-1185">Reference proteome</keyword>
<dbReference type="PROSITE" id="PS50885">
    <property type="entry name" value="HAMP"/>
    <property type="match status" value="1"/>
</dbReference>
<dbReference type="GO" id="GO:0007165">
    <property type="term" value="P:signal transduction"/>
    <property type="evidence" value="ECO:0007669"/>
    <property type="project" value="UniProtKB-KW"/>
</dbReference>
<comment type="subcellular location">
    <subcellularLocation>
        <location evidence="1">Cell inner membrane</location>
        <topology evidence="1">Multi-pass membrane protein</topology>
    </subcellularLocation>
</comment>
<reference evidence="10 11" key="1">
    <citation type="submission" date="2017-07" db="EMBL/GenBank/DDBJ databases">
        <title>Elstera cyanobacteriorum sp. nov., a novel bacterium isolated from cyanobacterial aggregates in a eutrophic lake.</title>
        <authorList>
            <person name="Cai H."/>
        </authorList>
    </citation>
    <scope>NUCLEOTIDE SEQUENCE [LARGE SCALE GENOMIC DNA]</scope>
    <source>
        <strain evidence="10 11">TH019</strain>
    </source>
</reference>
<dbReference type="PROSITE" id="PS50111">
    <property type="entry name" value="CHEMOTAXIS_TRANSDUC_2"/>
    <property type="match status" value="1"/>
</dbReference>